<protein>
    <submittedName>
        <fullName evidence="1">Uncharacterized protein</fullName>
    </submittedName>
</protein>
<organism evidence="1">
    <name type="scientific">Ectopseudomonas oleovorans</name>
    <name type="common">Pseudomonas oleovorans</name>
    <dbReference type="NCBI Taxonomy" id="301"/>
    <lineage>
        <taxon>Bacteria</taxon>
        <taxon>Pseudomonadati</taxon>
        <taxon>Pseudomonadota</taxon>
        <taxon>Gammaproteobacteria</taxon>
        <taxon>Pseudomonadales</taxon>
        <taxon>Pseudomonadaceae</taxon>
        <taxon>Ectopseudomonas</taxon>
    </lineage>
</organism>
<proteinExistence type="predicted"/>
<dbReference type="AlphaFoldDB" id="A0A653B4P1"/>
<accession>A0A653B4P1</accession>
<name>A0A653B4P1_ECTOL</name>
<sequence length="30" mass="3576">MSDRPEFLPKNATVGPLHDWSHRMMAFYQL</sequence>
<evidence type="ECO:0000313" key="1">
    <source>
        <dbReference type="EMBL" id="VDN63616.1"/>
    </source>
</evidence>
<gene>
    <name evidence="1" type="ORF">POT9AD_2641</name>
</gene>
<dbReference type="EMBL" id="LR130779">
    <property type="protein sequence ID" value="VDN63616.1"/>
    <property type="molecule type" value="Genomic_DNA"/>
</dbReference>
<reference evidence="1" key="1">
    <citation type="submission" date="2018-11" db="EMBL/GenBank/DDBJ databases">
        <authorList>
            <consortium name="Genoscope - CEA"/>
            <person name="William W."/>
        </authorList>
    </citation>
    <scope>NUCLEOTIDE SEQUENCE [LARGE SCALE GENOMIC DNA]</scope>
    <source>
        <strain evidence="1">T9AD</strain>
    </source>
</reference>